<comment type="caution">
    <text evidence="2">The sequence shown here is derived from an EMBL/GenBank/DDBJ whole genome shotgun (WGS) entry which is preliminary data.</text>
</comment>
<evidence type="ECO:0000313" key="2">
    <source>
        <dbReference type="EMBL" id="KAA1114119.1"/>
    </source>
</evidence>
<protein>
    <submittedName>
        <fullName evidence="2">Uncharacterized protein</fullName>
    </submittedName>
</protein>
<evidence type="ECO:0000256" key="1">
    <source>
        <dbReference type="SAM" id="MobiDB-lite"/>
    </source>
</evidence>
<dbReference type="AlphaFoldDB" id="A0A5B0QLT6"/>
<feature type="compositionally biased region" description="Low complexity" evidence="1">
    <location>
        <begin position="42"/>
        <end position="58"/>
    </location>
</feature>
<dbReference type="EMBL" id="VDEP01000273">
    <property type="protein sequence ID" value="KAA1114119.1"/>
    <property type="molecule type" value="Genomic_DNA"/>
</dbReference>
<gene>
    <name evidence="2" type="ORF">PGTUg99_022241</name>
</gene>
<sequence length="85" mass="8999">MRPRPSPPAATWASCTSFHPAAPGPWRPTRKAADSIACTRLSSRPGSGPSPSAASSASSWSPFSLELAQIHLFQLPLSARLSTER</sequence>
<feature type="region of interest" description="Disordered" evidence="1">
    <location>
        <begin position="39"/>
        <end position="58"/>
    </location>
</feature>
<proteinExistence type="predicted"/>
<dbReference type="PROSITE" id="PS51257">
    <property type="entry name" value="PROKAR_LIPOPROTEIN"/>
    <property type="match status" value="1"/>
</dbReference>
<accession>A0A5B0QLT6</accession>
<evidence type="ECO:0000313" key="3">
    <source>
        <dbReference type="Proteomes" id="UP000325313"/>
    </source>
</evidence>
<reference evidence="2 3" key="1">
    <citation type="submission" date="2019-05" db="EMBL/GenBank/DDBJ databases">
        <title>Emergence of the Ug99 lineage of the wheat stem rust pathogen through somatic hybridization.</title>
        <authorList>
            <person name="Li F."/>
            <person name="Upadhyaya N.M."/>
            <person name="Sperschneider J."/>
            <person name="Matny O."/>
            <person name="Nguyen-Phuc H."/>
            <person name="Mago R."/>
            <person name="Raley C."/>
            <person name="Miller M.E."/>
            <person name="Silverstein K.A.T."/>
            <person name="Henningsen E."/>
            <person name="Hirsch C.D."/>
            <person name="Visser B."/>
            <person name="Pretorius Z.A."/>
            <person name="Steffenson B.J."/>
            <person name="Schwessinger B."/>
            <person name="Dodds P.N."/>
            <person name="Figueroa M."/>
        </authorList>
    </citation>
    <scope>NUCLEOTIDE SEQUENCE [LARGE SCALE GENOMIC DNA]</scope>
    <source>
        <strain evidence="2 3">Ug99</strain>
    </source>
</reference>
<organism evidence="2 3">
    <name type="scientific">Puccinia graminis f. sp. tritici</name>
    <dbReference type="NCBI Taxonomy" id="56615"/>
    <lineage>
        <taxon>Eukaryota</taxon>
        <taxon>Fungi</taxon>
        <taxon>Dikarya</taxon>
        <taxon>Basidiomycota</taxon>
        <taxon>Pucciniomycotina</taxon>
        <taxon>Pucciniomycetes</taxon>
        <taxon>Pucciniales</taxon>
        <taxon>Pucciniaceae</taxon>
        <taxon>Puccinia</taxon>
    </lineage>
</organism>
<dbReference type="Proteomes" id="UP000325313">
    <property type="component" value="Unassembled WGS sequence"/>
</dbReference>
<name>A0A5B0QLT6_PUCGR</name>